<evidence type="ECO:0000313" key="2">
    <source>
        <dbReference type="Ensembl" id="ENSEASP00005018779.1"/>
    </source>
</evidence>
<reference evidence="2" key="1">
    <citation type="submission" date="2023-03" db="UniProtKB">
        <authorList>
            <consortium name="Ensembl"/>
        </authorList>
    </citation>
    <scope>IDENTIFICATION</scope>
</reference>
<feature type="region of interest" description="Disordered" evidence="1">
    <location>
        <begin position="1"/>
        <end position="26"/>
    </location>
</feature>
<sequence length="87" mass="9219">METPASKPRETALSSQDRALALKENPEDTLGQGLLEARSEVRCVLVCFSSAPGLSKESVLGPLLQLSGARTPPFTDFGVCSSFYSTA</sequence>
<dbReference type="AlphaFoldDB" id="A0A8C4PNR9"/>
<protein>
    <submittedName>
        <fullName evidence="2">Uncharacterized protein</fullName>
    </submittedName>
</protein>
<name>A0A8C4PNR9_EQUAS</name>
<accession>A0A8C4PNR9</accession>
<proteinExistence type="predicted"/>
<organism evidence="2">
    <name type="scientific">Equus asinus asinus</name>
    <dbReference type="NCBI Taxonomy" id="83772"/>
    <lineage>
        <taxon>Eukaryota</taxon>
        <taxon>Metazoa</taxon>
        <taxon>Chordata</taxon>
        <taxon>Craniata</taxon>
        <taxon>Vertebrata</taxon>
        <taxon>Euteleostomi</taxon>
        <taxon>Mammalia</taxon>
        <taxon>Eutheria</taxon>
        <taxon>Laurasiatheria</taxon>
        <taxon>Perissodactyla</taxon>
        <taxon>Equidae</taxon>
        <taxon>Equus</taxon>
    </lineage>
</organism>
<evidence type="ECO:0000256" key="1">
    <source>
        <dbReference type="SAM" id="MobiDB-lite"/>
    </source>
</evidence>
<dbReference type="Ensembl" id="ENSEAST00005020375.1">
    <property type="protein sequence ID" value="ENSEASP00005018779.1"/>
    <property type="gene ID" value="ENSEASG00005012938.1"/>
</dbReference>